<keyword evidence="2" id="KW-0812">Transmembrane</keyword>
<sequence>MSSHHSAPADTSGEAPRSSVVNRYGTPKRALGKRARIAGVAAGLVLAIAASALVAWWNTATLTSKDIAFEILSPTRATVTFDVEKSAGDDVECSVRVLSESYAVVGWKSIVLPAGEGGGREKIRSTVELRTESLGVSGGVGDCWTL</sequence>
<accession>A0ABV4URD8</accession>
<dbReference type="Proteomes" id="UP001575652">
    <property type="component" value="Unassembled WGS sequence"/>
</dbReference>
<evidence type="ECO:0000256" key="1">
    <source>
        <dbReference type="SAM" id="MobiDB-lite"/>
    </source>
</evidence>
<name>A0ABV4URD8_9MICC</name>
<dbReference type="EMBL" id="JBHDLJ010000020">
    <property type="protein sequence ID" value="MFB0836232.1"/>
    <property type="molecule type" value="Genomic_DNA"/>
</dbReference>
<protein>
    <submittedName>
        <fullName evidence="3">DUF4307 domain-containing protein</fullName>
    </submittedName>
</protein>
<gene>
    <name evidence="3" type="ORF">ACETWP_16705</name>
</gene>
<dbReference type="Pfam" id="PF14155">
    <property type="entry name" value="DUF4307"/>
    <property type="match status" value="1"/>
</dbReference>
<proteinExistence type="predicted"/>
<feature type="region of interest" description="Disordered" evidence="1">
    <location>
        <begin position="1"/>
        <end position="21"/>
    </location>
</feature>
<dbReference type="RefSeq" id="WP_373973408.1">
    <property type="nucleotide sequence ID" value="NZ_JBHDLJ010000020.1"/>
</dbReference>
<evidence type="ECO:0000256" key="2">
    <source>
        <dbReference type="SAM" id="Phobius"/>
    </source>
</evidence>
<reference evidence="3 4" key="1">
    <citation type="submission" date="2024-09" db="EMBL/GenBank/DDBJ databases">
        <authorList>
            <person name="Salinas-Garcia M.A."/>
            <person name="Prieme A."/>
        </authorList>
    </citation>
    <scope>NUCLEOTIDE SEQUENCE [LARGE SCALE GENOMIC DNA]</scope>
    <source>
        <strain evidence="3 4">DSM 21081</strain>
    </source>
</reference>
<keyword evidence="4" id="KW-1185">Reference proteome</keyword>
<dbReference type="InterPro" id="IPR025443">
    <property type="entry name" value="DUF4307"/>
</dbReference>
<keyword evidence="2" id="KW-1133">Transmembrane helix</keyword>
<comment type="caution">
    <text evidence="3">The sequence shown here is derived from an EMBL/GenBank/DDBJ whole genome shotgun (WGS) entry which is preliminary data.</text>
</comment>
<keyword evidence="2" id="KW-0472">Membrane</keyword>
<evidence type="ECO:0000313" key="4">
    <source>
        <dbReference type="Proteomes" id="UP001575652"/>
    </source>
</evidence>
<evidence type="ECO:0000313" key="3">
    <source>
        <dbReference type="EMBL" id="MFB0836232.1"/>
    </source>
</evidence>
<feature type="transmembrane region" description="Helical" evidence="2">
    <location>
        <begin position="37"/>
        <end position="57"/>
    </location>
</feature>
<organism evidence="3 4">
    <name type="scientific">Arthrobacter halodurans</name>
    <dbReference type="NCBI Taxonomy" id="516699"/>
    <lineage>
        <taxon>Bacteria</taxon>
        <taxon>Bacillati</taxon>
        <taxon>Actinomycetota</taxon>
        <taxon>Actinomycetes</taxon>
        <taxon>Micrococcales</taxon>
        <taxon>Micrococcaceae</taxon>
        <taxon>Arthrobacter</taxon>
    </lineage>
</organism>